<dbReference type="GO" id="GO:0008270">
    <property type="term" value="F:zinc ion binding"/>
    <property type="evidence" value="ECO:0007669"/>
    <property type="project" value="UniProtKB-KW"/>
</dbReference>
<dbReference type="InterPro" id="IPR036236">
    <property type="entry name" value="Znf_C2H2_sf"/>
</dbReference>
<comment type="caution">
    <text evidence="3">The sequence shown here is derived from an EMBL/GenBank/DDBJ whole genome shotgun (WGS) entry which is preliminary data.</text>
</comment>
<dbReference type="EMBL" id="JAMKOV010000021">
    <property type="protein sequence ID" value="KAI8036307.1"/>
    <property type="molecule type" value="Genomic_DNA"/>
</dbReference>
<dbReference type="PROSITE" id="PS00028">
    <property type="entry name" value="ZINC_FINGER_C2H2_1"/>
    <property type="match status" value="3"/>
</dbReference>
<evidence type="ECO:0000256" key="1">
    <source>
        <dbReference type="PROSITE-ProRule" id="PRU00042"/>
    </source>
</evidence>
<feature type="domain" description="C2H2-type" evidence="2">
    <location>
        <begin position="41"/>
        <end position="69"/>
    </location>
</feature>
<dbReference type="SMART" id="SM00355">
    <property type="entry name" value="ZnF_C2H2"/>
    <property type="match status" value="3"/>
</dbReference>
<reference evidence="3" key="1">
    <citation type="journal article" date="2023" name="Genome Biol. Evol.">
        <title>Long-read-based Genome Assembly of Drosophila gunungcola Reveals Fewer Chemosensory Genes in Flower-breeding Species.</title>
        <authorList>
            <person name="Negi A."/>
            <person name="Liao B.Y."/>
            <person name="Yeh S.D."/>
        </authorList>
    </citation>
    <scope>NUCLEOTIDE SEQUENCE</scope>
    <source>
        <strain evidence="3">Sukarami</strain>
    </source>
</reference>
<dbReference type="AlphaFoldDB" id="A0A9Q0BL83"/>
<sequence length="149" mass="17243">METALSGMNLSCLLCEQTFDAIEKLDDHLSDHFPQPVARSQVCDLCGRGMQSSLELRQHYKRFHEAHVPCTDGHFHCQLCDKVFLLQDHLSVHVKIEHATDGYRPEERSLEWEKRNPNTFDLTSDLKLDPILCPPPKRTYPPRSPFFNP</sequence>
<evidence type="ECO:0000259" key="2">
    <source>
        <dbReference type="PROSITE" id="PS50157"/>
    </source>
</evidence>
<gene>
    <name evidence="3" type="ORF">M5D96_010900</name>
</gene>
<dbReference type="Proteomes" id="UP001059596">
    <property type="component" value="Unassembled WGS sequence"/>
</dbReference>
<name>A0A9Q0BL83_9MUSC</name>
<dbReference type="Gene3D" id="3.30.160.60">
    <property type="entry name" value="Classic Zinc Finger"/>
    <property type="match status" value="1"/>
</dbReference>
<dbReference type="InterPro" id="IPR013087">
    <property type="entry name" value="Znf_C2H2_type"/>
</dbReference>
<feature type="domain" description="C2H2-type" evidence="2">
    <location>
        <begin position="75"/>
        <end position="105"/>
    </location>
</feature>
<evidence type="ECO:0000313" key="4">
    <source>
        <dbReference type="Proteomes" id="UP001059596"/>
    </source>
</evidence>
<dbReference type="PROSITE" id="PS50157">
    <property type="entry name" value="ZINC_FINGER_C2H2_2"/>
    <property type="match status" value="2"/>
</dbReference>
<keyword evidence="1" id="KW-0862">Zinc</keyword>
<accession>A0A9Q0BL83</accession>
<keyword evidence="4" id="KW-1185">Reference proteome</keyword>
<keyword evidence="1" id="KW-0863">Zinc-finger</keyword>
<proteinExistence type="predicted"/>
<organism evidence="3 4">
    <name type="scientific">Drosophila gunungcola</name>
    <name type="common">fruit fly</name>
    <dbReference type="NCBI Taxonomy" id="103775"/>
    <lineage>
        <taxon>Eukaryota</taxon>
        <taxon>Metazoa</taxon>
        <taxon>Ecdysozoa</taxon>
        <taxon>Arthropoda</taxon>
        <taxon>Hexapoda</taxon>
        <taxon>Insecta</taxon>
        <taxon>Pterygota</taxon>
        <taxon>Neoptera</taxon>
        <taxon>Endopterygota</taxon>
        <taxon>Diptera</taxon>
        <taxon>Brachycera</taxon>
        <taxon>Muscomorpha</taxon>
        <taxon>Ephydroidea</taxon>
        <taxon>Drosophilidae</taxon>
        <taxon>Drosophila</taxon>
        <taxon>Sophophora</taxon>
    </lineage>
</organism>
<evidence type="ECO:0000313" key="3">
    <source>
        <dbReference type="EMBL" id="KAI8036307.1"/>
    </source>
</evidence>
<protein>
    <recommendedName>
        <fullName evidence="2">C2H2-type domain-containing protein</fullName>
    </recommendedName>
</protein>
<keyword evidence="1" id="KW-0479">Metal-binding</keyword>
<dbReference type="SUPFAM" id="SSF57667">
    <property type="entry name" value="beta-beta-alpha zinc fingers"/>
    <property type="match status" value="1"/>
</dbReference>